<name>A0A8J4F725_9CHLO</name>
<keyword evidence="1" id="KW-0233">DNA recombination</keyword>
<dbReference type="EMBL" id="BNCO01000033">
    <property type="protein sequence ID" value="GIL59118.1"/>
    <property type="molecule type" value="Genomic_DNA"/>
</dbReference>
<gene>
    <name evidence="3" type="ORF">Vafri_14039</name>
</gene>
<evidence type="ECO:0008006" key="5">
    <source>
        <dbReference type="Google" id="ProtNLM"/>
    </source>
</evidence>
<evidence type="ECO:0000256" key="1">
    <source>
        <dbReference type="ARBA" id="ARBA00023172"/>
    </source>
</evidence>
<sequence>MSFKLLLSFLFWCGMVELALGMQNPTHPGPFLSPQQQHARALQQLEQQQQLQYQQLQQQQAAVAAQRLATQSASSGHPIADLRSAQLPSGGTDVAAQLAAQMERLTNMMEARLGALESRFAAQVPAGPASSGAEGARRAGIRHPRRAVLARPALVATAYGDGSRSGVLPVQYGSVRVSAARAQGRVQPAMVAGGGSASSVVTWACGQSGSASVPRVRYGMDWGRSVAPEPVQALVVTHLQGLAPDQVAFSAGDLWSLCEALPGFSFSSVAFIPVLFVVLAFCTFLHPDSLLSVAWARVSEVEGLAIFQYKPLNFRQSTSGAEQWFRSALSQCGLGRLVELHTLYSLRRGGASAARAAGVPLEVIESFGGWSAGSVALRQHYLDMGVSVSPAARAIFGPLASGRVAPFAAQFFNRGSCVS</sequence>
<dbReference type="GO" id="GO:0015074">
    <property type="term" value="P:DNA integration"/>
    <property type="evidence" value="ECO:0007669"/>
    <property type="project" value="InterPro"/>
</dbReference>
<keyword evidence="4" id="KW-1185">Reference proteome</keyword>
<dbReference type="GO" id="GO:0003677">
    <property type="term" value="F:DNA binding"/>
    <property type="evidence" value="ECO:0007669"/>
    <property type="project" value="InterPro"/>
</dbReference>
<keyword evidence="2" id="KW-0732">Signal</keyword>
<dbReference type="Proteomes" id="UP000747399">
    <property type="component" value="Unassembled WGS sequence"/>
</dbReference>
<evidence type="ECO:0000313" key="3">
    <source>
        <dbReference type="EMBL" id="GIL59118.1"/>
    </source>
</evidence>
<dbReference type="SUPFAM" id="SSF56349">
    <property type="entry name" value="DNA breaking-rejoining enzymes"/>
    <property type="match status" value="1"/>
</dbReference>
<protein>
    <recommendedName>
        <fullName evidence="5">Tyr recombinase domain-containing protein</fullName>
    </recommendedName>
</protein>
<feature type="signal peptide" evidence="2">
    <location>
        <begin position="1"/>
        <end position="21"/>
    </location>
</feature>
<dbReference type="AlphaFoldDB" id="A0A8J4F725"/>
<comment type="caution">
    <text evidence="3">The sequence shown here is derived from an EMBL/GenBank/DDBJ whole genome shotgun (WGS) entry which is preliminary data.</text>
</comment>
<dbReference type="GO" id="GO:0006310">
    <property type="term" value="P:DNA recombination"/>
    <property type="evidence" value="ECO:0007669"/>
    <property type="project" value="UniProtKB-KW"/>
</dbReference>
<dbReference type="InterPro" id="IPR011010">
    <property type="entry name" value="DNA_brk_join_enz"/>
</dbReference>
<evidence type="ECO:0000313" key="4">
    <source>
        <dbReference type="Proteomes" id="UP000747399"/>
    </source>
</evidence>
<accession>A0A8J4F725</accession>
<feature type="chain" id="PRO_5035324843" description="Tyr recombinase domain-containing protein" evidence="2">
    <location>
        <begin position="22"/>
        <end position="419"/>
    </location>
</feature>
<proteinExistence type="predicted"/>
<dbReference type="InterPro" id="IPR013762">
    <property type="entry name" value="Integrase-like_cat_sf"/>
</dbReference>
<organism evidence="3 4">
    <name type="scientific">Volvox africanus</name>
    <dbReference type="NCBI Taxonomy" id="51714"/>
    <lineage>
        <taxon>Eukaryota</taxon>
        <taxon>Viridiplantae</taxon>
        <taxon>Chlorophyta</taxon>
        <taxon>core chlorophytes</taxon>
        <taxon>Chlorophyceae</taxon>
        <taxon>CS clade</taxon>
        <taxon>Chlamydomonadales</taxon>
        <taxon>Volvocaceae</taxon>
        <taxon>Volvox</taxon>
    </lineage>
</organism>
<reference evidence="3" key="1">
    <citation type="journal article" date="2021" name="Proc. Natl. Acad. Sci. U.S.A.">
        <title>Three genomes in the algal genus Volvox reveal the fate of a haploid sex-determining region after a transition to homothallism.</title>
        <authorList>
            <person name="Yamamoto K."/>
            <person name="Hamaji T."/>
            <person name="Kawai-Toyooka H."/>
            <person name="Matsuzaki R."/>
            <person name="Takahashi F."/>
            <person name="Nishimura Y."/>
            <person name="Kawachi M."/>
            <person name="Noguchi H."/>
            <person name="Minakuchi Y."/>
            <person name="Umen J.G."/>
            <person name="Toyoda A."/>
            <person name="Nozaki H."/>
        </authorList>
    </citation>
    <scope>NUCLEOTIDE SEQUENCE</scope>
    <source>
        <strain evidence="3">NIES-3780</strain>
    </source>
</reference>
<dbReference type="Gene3D" id="1.10.443.10">
    <property type="entry name" value="Intergrase catalytic core"/>
    <property type="match status" value="1"/>
</dbReference>
<evidence type="ECO:0000256" key="2">
    <source>
        <dbReference type="SAM" id="SignalP"/>
    </source>
</evidence>